<evidence type="ECO:0000313" key="2">
    <source>
        <dbReference type="Proteomes" id="UP000053477"/>
    </source>
</evidence>
<keyword evidence="2" id="KW-1185">Reference proteome</keyword>
<name>A0A0H2S6I6_9AGAM</name>
<dbReference type="EMBL" id="KQ085978">
    <property type="protein sequence ID" value="KLO12416.1"/>
    <property type="molecule type" value="Genomic_DNA"/>
</dbReference>
<proteinExistence type="predicted"/>
<reference evidence="1 2" key="1">
    <citation type="submission" date="2015-04" db="EMBL/GenBank/DDBJ databases">
        <title>Complete genome sequence of Schizopora paradoxa KUC8140, a cosmopolitan wood degrader in East Asia.</title>
        <authorList>
            <consortium name="DOE Joint Genome Institute"/>
            <person name="Min B."/>
            <person name="Park H."/>
            <person name="Jang Y."/>
            <person name="Kim J.-J."/>
            <person name="Kim K.H."/>
            <person name="Pangilinan J."/>
            <person name="Lipzen A."/>
            <person name="Riley R."/>
            <person name="Grigoriev I.V."/>
            <person name="Spatafora J.W."/>
            <person name="Choi I.-G."/>
        </authorList>
    </citation>
    <scope>NUCLEOTIDE SEQUENCE [LARGE SCALE GENOMIC DNA]</scope>
    <source>
        <strain evidence="1 2">KUC8140</strain>
    </source>
</reference>
<sequence length="109" mass="12309">MSNNNKAFHDAQQVFKAISSLNPQFSMSLMPIQEYTGKFLVTAEITDKNQSSEKDLRLHECSKGNVDGYGWPGKGIYDGFESPYVKAMHILEAHPTFSPCLLLIKRELK</sequence>
<accession>A0A0H2S6I6</accession>
<gene>
    <name evidence="1" type="ORF">SCHPADRAFT_890812</name>
</gene>
<dbReference type="Proteomes" id="UP000053477">
    <property type="component" value="Unassembled WGS sequence"/>
</dbReference>
<dbReference type="InParanoid" id="A0A0H2S6I6"/>
<dbReference type="AlphaFoldDB" id="A0A0H2S6I6"/>
<protein>
    <submittedName>
        <fullName evidence="1">Uncharacterized protein</fullName>
    </submittedName>
</protein>
<organism evidence="1 2">
    <name type="scientific">Schizopora paradoxa</name>
    <dbReference type="NCBI Taxonomy" id="27342"/>
    <lineage>
        <taxon>Eukaryota</taxon>
        <taxon>Fungi</taxon>
        <taxon>Dikarya</taxon>
        <taxon>Basidiomycota</taxon>
        <taxon>Agaricomycotina</taxon>
        <taxon>Agaricomycetes</taxon>
        <taxon>Hymenochaetales</taxon>
        <taxon>Schizoporaceae</taxon>
        <taxon>Schizopora</taxon>
    </lineage>
</organism>
<evidence type="ECO:0000313" key="1">
    <source>
        <dbReference type="EMBL" id="KLO12416.1"/>
    </source>
</evidence>